<comment type="similarity">
    <text evidence="7">Belongs to the Leviviricetes maturation protein family.</text>
</comment>
<dbReference type="Pfam" id="PF03863">
    <property type="entry name" value="Phage_mat-A"/>
    <property type="match status" value="1"/>
</dbReference>
<keyword evidence="5" id="KW-1175">Viral attachment to host cell pilus</keyword>
<evidence type="ECO:0000256" key="2">
    <source>
        <dbReference type="ARBA" id="ARBA00022581"/>
    </source>
</evidence>
<keyword evidence="9" id="KW-1185">Reference proteome</keyword>
<dbReference type="GeneID" id="80397149"/>
<dbReference type="KEGG" id="vg:80397149"/>
<evidence type="ECO:0000313" key="9">
    <source>
        <dbReference type="Proteomes" id="UP000682349"/>
    </source>
</evidence>
<evidence type="ECO:0000313" key="8">
    <source>
        <dbReference type="EMBL" id="DAD52598.1"/>
    </source>
</evidence>
<evidence type="ECO:0000256" key="5">
    <source>
        <dbReference type="ARBA" id="ARBA00023104"/>
    </source>
</evidence>
<keyword evidence="4" id="KW-0946">Virion</keyword>
<dbReference type="GO" id="GO:0039666">
    <property type="term" value="P:virion attachment to host cell pilus"/>
    <property type="evidence" value="ECO:0007669"/>
    <property type="project" value="UniProtKB-KW"/>
</dbReference>
<evidence type="ECO:0000256" key="7">
    <source>
        <dbReference type="ARBA" id="ARBA00035110"/>
    </source>
</evidence>
<evidence type="ECO:0000256" key="3">
    <source>
        <dbReference type="ARBA" id="ARBA00022804"/>
    </source>
</evidence>
<dbReference type="GO" id="GO:0044423">
    <property type="term" value="C:virion component"/>
    <property type="evidence" value="ECO:0007669"/>
    <property type="project" value="UniProtKB-KW"/>
</dbReference>
<gene>
    <name evidence="8" type="primary">SRR6960549_1_1</name>
</gene>
<evidence type="ECO:0000256" key="6">
    <source>
        <dbReference type="ARBA" id="ARBA00023296"/>
    </source>
</evidence>
<protein>
    <submittedName>
        <fullName evidence="8">Maturation protein</fullName>
    </submittedName>
</protein>
<keyword evidence="6" id="KW-1160">Virus entry into host cell</keyword>
<keyword evidence="3" id="KW-1161">Viral attachment to host cell</keyword>
<evidence type="ECO:0000256" key="4">
    <source>
        <dbReference type="ARBA" id="ARBA00022844"/>
    </source>
</evidence>
<sequence>MTEVLNESIPRSFRNLSTTYSYNEYFSAPTTKRSYSVIKWTETRQGIQNPRWRSQVLNHEEAGTAYVRNGRVNFTPGHISFRLFHPNFYGYSPLRNSYTESLSRTWLELPSSAINPLASVYNTALGNFLTNINGALSPFKGMTFVGELRETLRMLRRPASSLRDGFSAYFKRARREARHRARRPKIRKILGDLWLEYSYGWIPLIGDIEGAAKAYKDFAEREELTFVSGQASDQNSSHETTDLFSPNYLYMIQDAKEHQEDRVKFKGMVVHQFSGIQEDSASRLIELSGFRLGEFIPTIWELMPYSFIVDYFTNIGDILNAISALNAKLAWKSCSRWTSVKRETQVRLDRSKINNPVEGSNWSIVESSTPMQAEKTNYSRFVPSLQAPTLVIQIPNSVWTWVNLAALLNQRAL</sequence>
<accession>A0A8S5L4G1</accession>
<organism evidence="8 9">
    <name type="scientific">ssRNA phage SRR6960549_1</name>
    <dbReference type="NCBI Taxonomy" id="2786538"/>
    <lineage>
        <taxon>Viruses</taxon>
        <taxon>Riboviria</taxon>
        <taxon>Orthornavirae</taxon>
        <taxon>Lenarviricota</taxon>
        <taxon>Leviviricetes</taxon>
        <taxon>Norzivirales</taxon>
        <taxon>Atkinsviridae</taxon>
        <taxon>Aldormivirus</taxon>
        <taxon>Aldormivirus lutihabitans</taxon>
        <taxon>Qeihnovirus lutihabitans</taxon>
    </lineage>
</organism>
<reference evidence="8" key="1">
    <citation type="submission" date="2020-09" db="EMBL/GenBank/DDBJ databases">
        <title>Leviviricetes taxonomy.</title>
        <authorList>
            <person name="Stockdale S.R."/>
            <person name="Callanan J."/>
            <person name="Adriaenssens E.M."/>
            <person name="Kuhn J.H."/>
            <person name="Rumnieks J."/>
            <person name="Shkoporov A."/>
            <person name="Draper L.A."/>
            <person name="Ross P."/>
            <person name="Hill C."/>
        </authorList>
    </citation>
    <scope>NUCLEOTIDE SEQUENCE</scope>
</reference>
<dbReference type="RefSeq" id="YP_010768919.1">
    <property type="nucleotide sequence ID" value="NC_073827.1"/>
</dbReference>
<keyword evidence="2" id="KW-0945">Host-virus interaction</keyword>
<comment type="subcellular location">
    <subcellularLocation>
        <location evidence="1">Virion</location>
    </subcellularLocation>
</comment>
<dbReference type="EMBL" id="BK014151">
    <property type="protein sequence ID" value="DAD52598.1"/>
    <property type="molecule type" value="Genomic_RNA"/>
</dbReference>
<proteinExistence type="inferred from homology"/>
<evidence type="ECO:0000256" key="1">
    <source>
        <dbReference type="ARBA" id="ARBA00004328"/>
    </source>
</evidence>
<dbReference type="InterPro" id="IPR005563">
    <property type="entry name" value="A_protein"/>
</dbReference>
<dbReference type="Proteomes" id="UP000682349">
    <property type="component" value="Segment"/>
</dbReference>
<name>A0A8S5L4G1_9VIRU</name>